<name>A0A413PYY7_9FIRM</name>
<evidence type="ECO:0000256" key="2">
    <source>
        <dbReference type="SAM" id="Phobius"/>
    </source>
</evidence>
<gene>
    <name evidence="4" type="ORF">DW972_05595</name>
</gene>
<feature type="region of interest" description="Disordered" evidence="1">
    <location>
        <begin position="238"/>
        <end position="268"/>
    </location>
</feature>
<feature type="domain" description="TPM" evidence="3">
    <location>
        <begin position="48"/>
        <end position="172"/>
    </location>
</feature>
<dbReference type="EMBL" id="QSEP01000023">
    <property type="protein sequence ID" value="RGZ83870.1"/>
    <property type="molecule type" value="Genomic_DNA"/>
</dbReference>
<proteinExistence type="predicted"/>
<keyword evidence="2" id="KW-1133">Transmembrane helix</keyword>
<dbReference type="AlphaFoldDB" id="A0A413PYY7"/>
<accession>A0A413PYY7</accession>
<dbReference type="InterPro" id="IPR007621">
    <property type="entry name" value="TPM_dom"/>
</dbReference>
<feature type="compositionally biased region" description="Gly residues" evidence="1">
    <location>
        <begin position="249"/>
        <end position="268"/>
    </location>
</feature>
<keyword evidence="2" id="KW-0812">Transmembrane</keyword>
<dbReference type="Gene3D" id="3.10.310.50">
    <property type="match status" value="1"/>
</dbReference>
<protein>
    <submittedName>
        <fullName evidence="4">TPM domain-containing protein</fullName>
    </submittedName>
</protein>
<evidence type="ECO:0000256" key="1">
    <source>
        <dbReference type="SAM" id="MobiDB-lite"/>
    </source>
</evidence>
<organism evidence="4 5">
    <name type="scientific">Anaerobutyricum hallii</name>
    <dbReference type="NCBI Taxonomy" id="39488"/>
    <lineage>
        <taxon>Bacteria</taxon>
        <taxon>Bacillati</taxon>
        <taxon>Bacillota</taxon>
        <taxon>Clostridia</taxon>
        <taxon>Lachnospirales</taxon>
        <taxon>Lachnospiraceae</taxon>
        <taxon>Anaerobutyricum</taxon>
    </lineage>
</organism>
<evidence type="ECO:0000313" key="4">
    <source>
        <dbReference type="EMBL" id="RGZ83870.1"/>
    </source>
</evidence>
<dbReference type="Proteomes" id="UP000286561">
    <property type="component" value="Unassembled WGS sequence"/>
</dbReference>
<evidence type="ECO:0000259" key="3">
    <source>
        <dbReference type="Pfam" id="PF04536"/>
    </source>
</evidence>
<sequence>MGKIWRRILIGIVILAAIIGIVAKLLEPEEYTNTKPRQNTECTITQRVLDEAGKMTDKQKKDLEALIAEKEQLIGCDIVILTINEPGLDSYDEIRDYAQTYYEDNKFGWNKANGDGIIYVDDWETGYTWMCTTGLAKTRLDDTDTEQIVDSANEIVNDNPYEAYTSIVDNAATMIQTGRSSYVQINPIIVFLAAAVIGAIFVGVQLIGHGGKDTVLRSTYAKGGVQMNEKQDIFLRSHVTRTKRPSKSSGGGGKVGGTGGHGGAGGRH</sequence>
<feature type="transmembrane region" description="Helical" evidence="2">
    <location>
        <begin position="188"/>
        <end position="208"/>
    </location>
</feature>
<comment type="caution">
    <text evidence="4">The sequence shown here is derived from an EMBL/GenBank/DDBJ whole genome shotgun (WGS) entry which is preliminary data.</text>
</comment>
<reference evidence="4 5" key="1">
    <citation type="submission" date="2018-08" db="EMBL/GenBank/DDBJ databases">
        <title>A genome reference for cultivated species of the human gut microbiota.</title>
        <authorList>
            <person name="Zou Y."/>
            <person name="Xue W."/>
            <person name="Luo G."/>
        </authorList>
    </citation>
    <scope>NUCLEOTIDE SEQUENCE [LARGE SCALE GENOMIC DNA]</scope>
    <source>
        <strain evidence="4 5">AM48-23BH</strain>
    </source>
</reference>
<dbReference type="Pfam" id="PF04536">
    <property type="entry name" value="TPM_phosphatase"/>
    <property type="match status" value="1"/>
</dbReference>
<dbReference type="RefSeq" id="WP_118329218.1">
    <property type="nucleotide sequence ID" value="NZ_CAUDZB010000237.1"/>
</dbReference>
<keyword evidence="2" id="KW-0472">Membrane</keyword>
<evidence type="ECO:0000313" key="5">
    <source>
        <dbReference type="Proteomes" id="UP000286561"/>
    </source>
</evidence>